<reference evidence="2 3" key="1">
    <citation type="submission" date="2020-10" db="EMBL/GenBank/DDBJ databases">
        <title>Sequencing the genomes of 1000 actinobacteria strains.</title>
        <authorList>
            <person name="Klenk H.-P."/>
        </authorList>
    </citation>
    <scope>NUCLEOTIDE SEQUENCE [LARGE SCALE GENOMIC DNA]</scope>
    <source>
        <strain evidence="2 3">DSM 45157</strain>
    </source>
</reference>
<evidence type="ECO:0000313" key="2">
    <source>
        <dbReference type="EMBL" id="MBE1456423.1"/>
    </source>
</evidence>
<gene>
    <name evidence="2" type="ORF">H4W79_000637</name>
</gene>
<evidence type="ECO:0000256" key="1">
    <source>
        <dbReference type="SAM" id="MobiDB-lite"/>
    </source>
</evidence>
<dbReference type="EMBL" id="JADBDY010000001">
    <property type="protein sequence ID" value="MBE1456423.1"/>
    <property type="molecule type" value="Genomic_DNA"/>
</dbReference>
<dbReference type="Proteomes" id="UP000598217">
    <property type="component" value="Unassembled WGS sequence"/>
</dbReference>
<proteinExistence type="predicted"/>
<organism evidence="2 3">
    <name type="scientific">Nocardiopsis terrae</name>
    <dbReference type="NCBI Taxonomy" id="372655"/>
    <lineage>
        <taxon>Bacteria</taxon>
        <taxon>Bacillati</taxon>
        <taxon>Actinomycetota</taxon>
        <taxon>Actinomycetes</taxon>
        <taxon>Streptosporangiales</taxon>
        <taxon>Nocardiopsidaceae</taxon>
        <taxon>Nocardiopsis</taxon>
    </lineage>
</organism>
<dbReference type="Pfam" id="PF13822">
    <property type="entry name" value="ACC_epsilon"/>
    <property type="match status" value="1"/>
</dbReference>
<accession>A0ABR9HBL9</accession>
<dbReference type="RefSeq" id="WP_191268547.1">
    <property type="nucleotide sequence ID" value="NZ_BMXJ01000002.1"/>
</dbReference>
<keyword evidence="3" id="KW-1185">Reference proteome</keyword>
<dbReference type="InterPro" id="IPR032716">
    <property type="entry name" value="ACC_epsilon"/>
</dbReference>
<evidence type="ECO:0008006" key="4">
    <source>
        <dbReference type="Google" id="ProtNLM"/>
    </source>
</evidence>
<protein>
    <recommendedName>
        <fullName evidence="4">Acyl-CoA carboxylase epsilon subunit</fullName>
    </recommendedName>
</protein>
<feature type="region of interest" description="Disordered" evidence="1">
    <location>
        <begin position="40"/>
        <end position="79"/>
    </location>
</feature>
<comment type="caution">
    <text evidence="2">The sequence shown here is derived from an EMBL/GenBank/DDBJ whole genome shotgun (WGS) entry which is preliminary data.</text>
</comment>
<sequence>MSAPDLPPHRPPHLTVVRGEPSEEEIAVLTAVLGARAAAARAAAEEPEPERPVSGWRDRSRGMRAPLRPGPGAWRLSTR</sequence>
<evidence type="ECO:0000313" key="3">
    <source>
        <dbReference type="Proteomes" id="UP000598217"/>
    </source>
</evidence>
<name>A0ABR9HBL9_9ACTN</name>